<dbReference type="Proteomes" id="UP000639775">
    <property type="component" value="Unassembled WGS sequence"/>
</dbReference>
<comment type="caution">
    <text evidence="1">The sequence shown here is derived from an EMBL/GenBank/DDBJ whole genome shotgun (WGS) entry which is preliminary data.</text>
</comment>
<proteinExistence type="predicted"/>
<accession>A0A967BG30</accession>
<protein>
    <submittedName>
        <fullName evidence="1">Uncharacterized protein</fullName>
    </submittedName>
</protein>
<evidence type="ECO:0000313" key="1">
    <source>
        <dbReference type="EMBL" id="NHQ75985.1"/>
    </source>
</evidence>
<dbReference type="AlphaFoldDB" id="A0A967BG30"/>
<dbReference type="EMBL" id="JAAORB010000061">
    <property type="protein sequence ID" value="NHQ75985.1"/>
    <property type="molecule type" value="Genomic_DNA"/>
</dbReference>
<sequence>MIVTSVPAYAQELVAQIFEHYQTECNEMQPDLPAIDEDISDQGPPELRPLESTVYDIQLTPNGKTGTVVYPDFWCENAGHPFCGTGGCGFYIIVDDKVFERQGGHRPHSIASEKGVYVIIPIHGSGCEDSTGQSGAGADSCSVVAIWDDKAETFHSVRQELRQSDVARR</sequence>
<dbReference type="RefSeq" id="WP_167200295.1">
    <property type="nucleotide sequence ID" value="NZ_JAAORB010000061.1"/>
</dbReference>
<organism evidence="1 2">
    <name type="scientific">Roseovarius gahaiensis</name>
    <dbReference type="NCBI Taxonomy" id="2716691"/>
    <lineage>
        <taxon>Bacteria</taxon>
        <taxon>Pseudomonadati</taxon>
        <taxon>Pseudomonadota</taxon>
        <taxon>Alphaproteobacteria</taxon>
        <taxon>Rhodobacterales</taxon>
        <taxon>Roseobacteraceae</taxon>
        <taxon>Roseovarius</taxon>
    </lineage>
</organism>
<keyword evidence="2" id="KW-1185">Reference proteome</keyword>
<evidence type="ECO:0000313" key="2">
    <source>
        <dbReference type="Proteomes" id="UP000639775"/>
    </source>
</evidence>
<gene>
    <name evidence="1" type="ORF">HAT86_16180</name>
</gene>
<reference evidence="1" key="1">
    <citation type="submission" date="2020-03" db="EMBL/GenBank/DDBJ databases">
        <title>Roseovarius gahaiensis sp. nov., isolated from Gahai Saline Lake, China.</title>
        <authorList>
            <person name="Sun X."/>
        </authorList>
    </citation>
    <scope>NUCLEOTIDE SEQUENCE</scope>
    <source>
        <strain evidence="1">GH877</strain>
    </source>
</reference>
<name>A0A967BG30_9RHOB</name>